<feature type="chain" id="PRO_5014335248" description="Lipoprotein" evidence="1">
    <location>
        <begin position="22"/>
        <end position="136"/>
    </location>
</feature>
<evidence type="ECO:0000313" key="3">
    <source>
        <dbReference type="Proteomes" id="UP000236220"/>
    </source>
</evidence>
<organism evidence="2 3">
    <name type="scientific">Solilutibacter silvestris</name>
    <dbReference type="NCBI Taxonomy" id="1645665"/>
    <lineage>
        <taxon>Bacteria</taxon>
        <taxon>Pseudomonadati</taxon>
        <taxon>Pseudomonadota</taxon>
        <taxon>Gammaproteobacteria</taxon>
        <taxon>Lysobacterales</taxon>
        <taxon>Lysobacteraceae</taxon>
        <taxon>Solilutibacter</taxon>
    </lineage>
</organism>
<dbReference type="PROSITE" id="PS51257">
    <property type="entry name" value="PROKAR_LIPOPROTEIN"/>
    <property type="match status" value="1"/>
</dbReference>
<dbReference type="Gene3D" id="3.30.110.70">
    <property type="entry name" value="Hypothetical protein apc22750. Chain B"/>
    <property type="match status" value="1"/>
</dbReference>
<comment type="caution">
    <text evidence="2">The sequence shown here is derived from an EMBL/GenBank/DDBJ whole genome shotgun (WGS) entry which is preliminary data.</text>
</comment>
<dbReference type="RefSeq" id="WP_103076001.1">
    <property type="nucleotide sequence ID" value="NZ_NPZB01000002.1"/>
</dbReference>
<keyword evidence="1" id="KW-0732">Signal</keyword>
<feature type="signal peptide" evidence="1">
    <location>
        <begin position="1"/>
        <end position="21"/>
    </location>
</feature>
<evidence type="ECO:0008006" key="4">
    <source>
        <dbReference type="Google" id="ProtNLM"/>
    </source>
</evidence>
<dbReference type="EMBL" id="NPZB01000002">
    <property type="protein sequence ID" value="PNS07650.1"/>
    <property type="molecule type" value="Genomic_DNA"/>
</dbReference>
<protein>
    <recommendedName>
        <fullName evidence="4">Lipoprotein</fullName>
    </recommendedName>
</protein>
<evidence type="ECO:0000256" key="1">
    <source>
        <dbReference type="SAM" id="SignalP"/>
    </source>
</evidence>
<name>A0A2K1PXY6_9GAMM</name>
<dbReference type="OrthoDB" id="9156239at2"/>
<dbReference type="Proteomes" id="UP000236220">
    <property type="component" value="Unassembled WGS sequence"/>
</dbReference>
<keyword evidence="3" id="KW-1185">Reference proteome</keyword>
<reference evidence="2 3" key="1">
    <citation type="submission" date="2017-08" db="EMBL/GenBank/DDBJ databases">
        <title>Lysobacter sylvestris genome.</title>
        <authorList>
            <person name="Zhang D.-C."/>
            <person name="Albuquerque L."/>
            <person name="Franca L."/>
            <person name="Froufe H.J.C."/>
            <person name="Barroso C."/>
            <person name="Egas C."/>
            <person name="Da Costa M."/>
            <person name="Margesin R."/>
        </authorList>
    </citation>
    <scope>NUCLEOTIDE SEQUENCE [LARGE SCALE GENOMIC DNA]</scope>
    <source>
        <strain evidence="2 3">AM20-91</strain>
    </source>
</reference>
<evidence type="ECO:0000313" key="2">
    <source>
        <dbReference type="EMBL" id="PNS07650.1"/>
    </source>
</evidence>
<proteinExistence type="predicted"/>
<gene>
    <name evidence="2" type="ORF">Lysil_1826</name>
</gene>
<dbReference type="AlphaFoldDB" id="A0A2K1PXY6"/>
<sequence length="136" mass="13735">MKRMVLILALALAGCATSSHVMTGVARPAISPDQVKIYTTPPPGKYEQIAVIDANSSRAMAISSQQKTDAVVARLKEEAAKLGANGIILQGINDQASGGGVSLGGFSMGGNVGIGTGVSIPVTRKAGNALAIYVSP</sequence>
<accession>A0A2K1PXY6</accession>